<reference evidence="2" key="2">
    <citation type="submission" date="2020-05" db="UniProtKB">
        <authorList>
            <consortium name="EnsemblMetazoa"/>
        </authorList>
    </citation>
    <scope>IDENTIFICATION</scope>
    <source>
        <strain evidence="2">IAEA</strain>
    </source>
</reference>
<proteinExistence type="predicted"/>
<reference evidence="3" key="1">
    <citation type="submission" date="2015-01" db="EMBL/GenBank/DDBJ databases">
        <authorList>
            <person name="Aksoy S."/>
            <person name="Warren W."/>
            <person name="Wilson R.K."/>
        </authorList>
    </citation>
    <scope>NUCLEOTIDE SEQUENCE [LARGE SCALE GENOMIC DNA]</scope>
    <source>
        <strain evidence="3">IAEA</strain>
    </source>
</reference>
<sequence length="114" mass="13220">GHGQQELFTTVPITSSLLRLSLQPNIEDLFYNWLRKRRNSSKSFLMVRCWCFRNTKRLTPDLMEKPLNCTCSVGERITLCDIIVFCSLLHATGSSTRKPYGNTCRWFMTSLNQP</sequence>
<dbReference type="EnsemblMetazoa" id="GPPI049696-RA">
    <property type="protein sequence ID" value="GPPI049696-PA"/>
    <property type="gene ID" value="GPPI049696"/>
</dbReference>
<organism evidence="2 3">
    <name type="scientific">Glossina palpalis gambiensis</name>
    <dbReference type="NCBI Taxonomy" id="67801"/>
    <lineage>
        <taxon>Eukaryota</taxon>
        <taxon>Metazoa</taxon>
        <taxon>Ecdysozoa</taxon>
        <taxon>Arthropoda</taxon>
        <taxon>Hexapoda</taxon>
        <taxon>Insecta</taxon>
        <taxon>Pterygota</taxon>
        <taxon>Neoptera</taxon>
        <taxon>Endopterygota</taxon>
        <taxon>Diptera</taxon>
        <taxon>Brachycera</taxon>
        <taxon>Muscomorpha</taxon>
        <taxon>Hippoboscoidea</taxon>
        <taxon>Glossinidae</taxon>
        <taxon>Glossina</taxon>
    </lineage>
</organism>
<dbReference type="AlphaFoldDB" id="A0A1B0C5H9"/>
<dbReference type="Gene3D" id="1.20.1050.10">
    <property type="match status" value="1"/>
</dbReference>
<dbReference type="EMBL" id="JXJN01026017">
    <property type="status" value="NOT_ANNOTATED_CDS"/>
    <property type="molecule type" value="Genomic_DNA"/>
</dbReference>
<name>A0A1B0C5H9_9MUSC</name>
<dbReference type="VEuPathDB" id="VectorBase:GPPI049696"/>
<evidence type="ECO:0000313" key="3">
    <source>
        <dbReference type="Proteomes" id="UP000092460"/>
    </source>
</evidence>
<keyword evidence="3" id="KW-1185">Reference proteome</keyword>
<evidence type="ECO:0000259" key="1">
    <source>
        <dbReference type="Pfam" id="PF00043"/>
    </source>
</evidence>
<feature type="domain" description="Glutathione S-transferase C-terminal" evidence="1">
    <location>
        <begin position="64"/>
        <end position="114"/>
    </location>
</feature>
<dbReference type="STRING" id="67801.A0A1B0C5H9"/>
<protein>
    <recommendedName>
        <fullName evidence="1">Glutathione S-transferase C-terminal domain-containing protein</fullName>
    </recommendedName>
</protein>
<evidence type="ECO:0000313" key="2">
    <source>
        <dbReference type="EnsemblMetazoa" id="GPPI049696-PA"/>
    </source>
</evidence>
<accession>A0A1B0C5H9</accession>
<dbReference type="Proteomes" id="UP000092460">
    <property type="component" value="Unassembled WGS sequence"/>
</dbReference>
<dbReference type="Pfam" id="PF00043">
    <property type="entry name" value="GST_C"/>
    <property type="match status" value="1"/>
</dbReference>
<dbReference type="InterPro" id="IPR004046">
    <property type="entry name" value="GST_C"/>
</dbReference>